<dbReference type="Gene3D" id="1.20.1530.20">
    <property type="match status" value="2"/>
</dbReference>
<dbReference type="GO" id="GO:0055085">
    <property type="term" value="P:transmembrane transport"/>
    <property type="evidence" value="ECO:0007669"/>
    <property type="project" value="InterPro"/>
</dbReference>
<keyword evidence="3" id="KW-0813">Transport</keyword>
<comment type="subcellular location">
    <subcellularLocation>
        <location evidence="1">Cell membrane</location>
        <topology evidence="1">Multi-pass membrane protein</topology>
    </subcellularLocation>
</comment>
<keyword evidence="4" id="KW-1003">Cell membrane</keyword>
<feature type="transmembrane region" description="Helical" evidence="8">
    <location>
        <begin position="234"/>
        <end position="258"/>
    </location>
</feature>
<dbReference type="Pfam" id="PF03547">
    <property type="entry name" value="Mem_trans"/>
    <property type="match status" value="1"/>
</dbReference>
<dbReference type="EMBL" id="DYXG01000093">
    <property type="protein sequence ID" value="HJE97831.1"/>
    <property type="molecule type" value="Genomic_DNA"/>
</dbReference>
<gene>
    <name evidence="9" type="ORF">K8V00_09440</name>
</gene>
<keyword evidence="7 8" id="KW-0472">Membrane</keyword>
<dbReference type="InterPro" id="IPR038770">
    <property type="entry name" value="Na+/solute_symporter_sf"/>
</dbReference>
<comment type="caution">
    <text evidence="9">The sequence shown here is derived from an EMBL/GenBank/DDBJ whole genome shotgun (WGS) entry which is preliminary data.</text>
</comment>
<feature type="transmembrane region" description="Helical" evidence="8">
    <location>
        <begin position="90"/>
        <end position="114"/>
    </location>
</feature>
<feature type="transmembrane region" description="Helical" evidence="8">
    <location>
        <begin position="32"/>
        <end position="50"/>
    </location>
</feature>
<sequence length="301" mass="32754">MVVFGQVMLPVLLIFLAGFVFQKVMNLEIKPLSTLAIYLLLPFLVFKTFYEAKLDKNFLNVVWTSMLIMIGLLIFGMIIGQIFTFGRRKLCGFLLATAFPNSGNYGVPIIIFAFGQRSVAYAMAIMVFHNILMGVVGVYIAASANQSGRAGFKSAGMSILKQPMNYVILPAILLNLYQIKVPANLMKSVSMVGNITIPLIMLILGMQLAGVSIKNVSLSDMGLAIVMRLIVSPLLAYGFCLMFGLSHIITAVIVIMAAMPSAANTTMYAIQYDAQPDFVATSTLISTLCSVVTLTVLLNVF</sequence>
<evidence type="ECO:0000256" key="4">
    <source>
        <dbReference type="ARBA" id="ARBA00022475"/>
    </source>
</evidence>
<dbReference type="Proteomes" id="UP000707535">
    <property type="component" value="Unassembled WGS sequence"/>
</dbReference>
<evidence type="ECO:0000256" key="7">
    <source>
        <dbReference type="ARBA" id="ARBA00023136"/>
    </source>
</evidence>
<name>A0A921F9I4_9LACO</name>
<evidence type="ECO:0000313" key="10">
    <source>
        <dbReference type="Proteomes" id="UP000707535"/>
    </source>
</evidence>
<feature type="transmembrane region" description="Helical" evidence="8">
    <location>
        <begin position="6"/>
        <end position="25"/>
    </location>
</feature>
<evidence type="ECO:0000256" key="2">
    <source>
        <dbReference type="ARBA" id="ARBA00010145"/>
    </source>
</evidence>
<organism evidence="9 10">
    <name type="scientific">Ligilactobacillus acidipiscis</name>
    <dbReference type="NCBI Taxonomy" id="89059"/>
    <lineage>
        <taxon>Bacteria</taxon>
        <taxon>Bacillati</taxon>
        <taxon>Bacillota</taxon>
        <taxon>Bacilli</taxon>
        <taxon>Lactobacillales</taxon>
        <taxon>Lactobacillaceae</taxon>
        <taxon>Ligilactobacillus</taxon>
    </lineage>
</organism>
<keyword evidence="6 8" id="KW-1133">Transmembrane helix</keyword>
<dbReference type="PANTHER" id="PTHR36838:SF1">
    <property type="entry name" value="SLR1864 PROTEIN"/>
    <property type="match status" value="1"/>
</dbReference>
<evidence type="ECO:0000256" key="1">
    <source>
        <dbReference type="ARBA" id="ARBA00004651"/>
    </source>
</evidence>
<dbReference type="PANTHER" id="PTHR36838">
    <property type="entry name" value="AUXIN EFFLUX CARRIER FAMILY PROTEIN"/>
    <property type="match status" value="1"/>
</dbReference>
<reference evidence="9" key="1">
    <citation type="journal article" date="2021" name="PeerJ">
        <title>Extensive microbial diversity within the chicken gut microbiome revealed by metagenomics and culture.</title>
        <authorList>
            <person name="Gilroy R."/>
            <person name="Ravi A."/>
            <person name="Getino M."/>
            <person name="Pursley I."/>
            <person name="Horton D.L."/>
            <person name="Alikhan N.F."/>
            <person name="Baker D."/>
            <person name="Gharbi K."/>
            <person name="Hall N."/>
            <person name="Watson M."/>
            <person name="Adriaenssens E.M."/>
            <person name="Foster-Nyarko E."/>
            <person name="Jarju S."/>
            <person name="Secka A."/>
            <person name="Antonio M."/>
            <person name="Oren A."/>
            <person name="Chaudhuri R.R."/>
            <person name="La Ragione R."/>
            <person name="Hildebrand F."/>
            <person name="Pallen M.J."/>
        </authorList>
    </citation>
    <scope>NUCLEOTIDE SEQUENCE</scope>
    <source>
        <strain evidence="9">CHK174-6876</strain>
    </source>
</reference>
<proteinExistence type="inferred from homology"/>
<evidence type="ECO:0000256" key="3">
    <source>
        <dbReference type="ARBA" id="ARBA00022448"/>
    </source>
</evidence>
<feature type="transmembrane region" description="Helical" evidence="8">
    <location>
        <begin position="163"/>
        <end position="179"/>
    </location>
</feature>
<feature type="transmembrane region" description="Helical" evidence="8">
    <location>
        <begin position="191"/>
        <end position="213"/>
    </location>
</feature>
<dbReference type="GO" id="GO:0005886">
    <property type="term" value="C:plasma membrane"/>
    <property type="evidence" value="ECO:0007669"/>
    <property type="project" value="UniProtKB-SubCell"/>
</dbReference>
<dbReference type="AlphaFoldDB" id="A0A921F9I4"/>
<keyword evidence="5 8" id="KW-0812">Transmembrane</keyword>
<comment type="similarity">
    <text evidence="2">Belongs to the auxin efflux carrier (TC 2.A.69) family.</text>
</comment>
<evidence type="ECO:0000313" key="9">
    <source>
        <dbReference type="EMBL" id="HJE97831.1"/>
    </source>
</evidence>
<feature type="transmembrane region" description="Helical" evidence="8">
    <location>
        <begin position="120"/>
        <end position="142"/>
    </location>
</feature>
<protein>
    <submittedName>
        <fullName evidence="9">AEC family transporter</fullName>
    </submittedName>
</protein>
<feature type="transmembrane region" description="Helical" evidence="8">
    <location>
        <begin position="278"/>
        <end position="300"/>
    </location>
</feature>
<evidence type="ECO:0000256" key="6">
    <source>
        <dbReference type="ARBA" id="ARBA00022989"/>
    </source>
</evidence>
<accession>A0A921F9I4</accession>
<evidence type="ECO:0000256" key="8">
    <source>
        <dbReference type="SAM" id="Phobius"/>
    </source>
</evidence>
<evidence type="ECO:0000256" key="5">
    <source>
        <dbReference type="ARBA" id="ARBA00022692"/>
    </source>
</evidence>
<dbReference type="InterPro" id="IPR004776">
    <property type="entry name" value="Mem_transp_PIN-like"/>
</dbReference>
<reference evidence="9" key="2">
    <citation type="submission" date="2021-09" db="EMBL/GenBank/DDBJ databases">
        <authorList>
            <person name="Gilroy R."/>
        </authorList>
    </citation>
    <scope>NUCLEOTIDE SEQUENCE</scope>
    <source>
        <strain evidence="9">CHK174-6876</strain>
    </source>
</reference>
<feature type="transmembrane region" description="Helical" evidence="8">
    <location>
        <begin position="62"/>
        <end position="83"/>
    </location>
</feature>